<dbReference type="GO" id="GO:0036297">
    <property type="term" value="P:interstrand cross-link repair"/>
    <property type="evidence" value="ECO:0007669"/>
    <property type="project" value="InterPro"/>
</dbReference>
<evidence type="ECO:0000259" key="1">
    <source>
        <dbReference type="Pfam" id="PF15865"/>
    </source>
</evidence>
<evidence type="ECO:0000313" key="3">
    <source>
        <dbReference type="EMBL" id="CAH1403347.1"/>
    </source>
</evidence>
<reference evidence="3" key="1">
    <citation type="submission" date="2022-01" db="EMBL/GenBank/DDBJ databases">
        <authorList>
            <person name="King R."/>
        </authorList>
    </citation>
    <scope>NUCLEOTIDE SEQUENCE</scope>
</reference>
<dbReference type="EMBL" id="OV725081">
    <property type="protein sequence ID" value="CAH1403347.1"/>
    <property type="molecule type" value="Genomic_DNA"/>
</dbReference>
<proteinExistence type="predicted"/>
<dbReference type="AlphaFoldDB" id="A0A9P0MUV0"/>
<dbReference type="PANTHER" id="PTHR12047:SF2">
    <property type="entry name" value="FANCONI ANEMIA GROUP A PROTEIN"/>
    <property type="match status" value="1"/>
</dbReference>
<protein>
    <recommendedName>
        <fullName evidence="5">Fanconi anaemia group A protein N-terminal domain-containing protein</fullName>
    </recommendedName>
</protein>
<dbReference type="InterPro" id="IPR003516">
    <property type="entry name" value="FANCA"/>
</dbReference>
<evidence type="ECO:0008006" key="5">
    <source>
        <dbReference type="Google" id="ProtNLM"/>
    </source>
</evidence>
<dbReference type="Pfam" id="PF15865">
    <property type="entry name" value="Fanconi_A_N"/>
    <property type="match status" value="1"/>
</dbReference>
<dbReference type="Pfam" id="PF24781">
    <property type="entry name" value="FANCA_helical"/>
    <property type="match status" value="1"/>
</dbReference>
<organism evidence="3 4">
    <name type="scientific">Nezara viridula</name>
    <name type="common">Southern green stink bug</name>
    <name type="synonym">Cimex viridulus</name>
    <dbReference type="NCBI Taxonomy" id="85310"/>
    <lineage>
        <taxon>Eukaryota</taxon>
        <taxon>Metazoa</taxon>
        <taxon>Ecdysozoa</taxon>
        <taxon>Arthropoda</taxon>
        <taxon>Hexapoda</taxon>
        <taxon>Insecta</taxon>
        <taxon>Pterygota</taxon>
        <taxon>Neoptera</taxon>
        <taxon>Paraneoptera</taxon>
        <taxon>Hemiptera</taxon>
        <taxon>Heteroptera</taxon>
        <taxon>Panheteroptera</taxon>
        <taxon>Pentatomomorpha</taxon>
        <taxon>Pentatomoidea</taxon>
        <taxon>Pentatomidae</taxon>
        <taxon>Pentatominae</taxon>
        <taxon>Nezara</taxon>
    </lineage>
</organism>
<feature type="domain" description="Fanconi anaemia group A protein N-terminal" evidence="1">
    <location>
        <begin position="67"/>
        <end position="380"/>
    </location>
</feature>
<name>A0A9P0MUV0_NEZVI</name>
<evidence type="ECO:0000259" key="2">
    <source>
        <dbReference type="Pfam" id="PF24781"/>
    </source>
</evidence>
<keyword evidence="4" id="KW-1185">Reference proteome</keyword>
<accession>A0A9P0MUV0</accession>
<dbReference type="InterPro" id="IPR031729">
    <property type="entry name" value="Fanconi_A_N"/>
</dbReference>
<dbReference type="PANTHER" id="PTHR12047">
    <property type="entry name" value="FANCONI ANEMIA GROUP A PROTEIN"/>
    <property type="match status" value="1"/>
</dbReference>
<dbReference type="InterPro" id="IPR055386">
    <property type="entry name" value="FANCA_helical"/>
</dbReference>
<gene>
    <name evidence="3" type="ORF">NEZAVI_LOCUS11964</name>
</gene>
<evidence type="ECO:0000313" key="4">
    <source>
        <dbReference type="Proteomes" id="UP001152798"/>
    </source>
</evidence>
<dbReference type="GO" id="GO:0043240">
    <property type="term" value="C:Fanconi anaemia nuclear complex"/>
    <property type="evidence" value="ECO:0007669"/>
    <property type="project" value="InterPro"/>
</dbReference>
<sequence>MSSIKLPLNLSNKDVLNMLIKISERDDPLLIVAEEKEIVLMIIHELKRGYVDSFFILDEWLKVEDITPPLHLLWALDVENLLKFTTYIYFNKEYCTALNEIVSSALQNDDDYHEEIKKILTYAFRVILNIRHCTYFQFFEENILSSTIAKVLEYFESNSELKWQYIQSLKILKSINSDSLNTFLLDHMSALLSGENSSYEFSFILNNHAKLWIYEKLSPDVKTFLSEMISGLDSKTVLNTLSNAVLIGNFNWKYLSSIISVFIQQHQNSELLKGMVDEFFKNSLEEKNKTLLFNTLIVARHCCAEKARYFNSYPTWFSSLSIKNVVAFTFFFECLTQIVPDEPPLYLKIHVNKVPTIPASCRKHFSEYIALCKTRLSDLNETTDYIGIFNDYYEKDEEGQEADVCRAISIFQENQEIPKPLLEASVFRKQYYEKVFLKRLLSVPESSDAKRAELINKLHSAGKISKTLYNRWVSLSK</sequence>
<feature type="domain" description="Fanconi anaemia group A protein helical" evidence="2">
    <location>
        <begin position="401"/>
        <end position="473"/>
    </location>
</feature>
<dbReference type="OrthoDB" id="2287188at2759"/>
<dbReference type="Proteomes" id="UP001152798">
    <property type="component" value="Chromosome 5"/>
</dbReference>